<dbReference type="EMBL" id="CAID01000001">
    <property type="protein sequence ID" value="CEF96584.1"/>
    <property type="molecule type" value="Genomic_DNA"/>
</dbReference>
<comment type="caution">
    <text evidence="3">The sequence shown here is derived from an EMBL/GenBank/DDBJ whole genome shotgun (WGS) entry which is preliminary data.</text>
</comment>
<dbReference type="PANTHER" id="PTHR12419">
    <property type="entry name" value="OTU DOMAIN CONTAINING PROTEIN"/>
    <property type="match status" value="1"/>
</dbReference>
<reference evidence="3 4" key="2">
    <citation type="journal article" date="2014" name="BMC Genomics">
        <title>An improved genome of the model marine alga Ostreococcus tauri unfolds by assessing Illumina de novo assemblies.</title>
        <authorList>
            <person name="Blanc-Mathieu R."/>
            <person name="Verhelst B."/>
            <person name="Derelle E."/>
            <person name="Rombauts S."/>
            <person name="Bouget F.Y."/>
            <person name="Carre I."/>
            <person name="Chateau A."/>
            <person name="Eyre-Walker A."/>
            <person name="Grimsley N."/>
            <person name="Moreau H."/>
            <person name="Piegu B."/>
            <person name="Rivals E."/>
            <person name="Schackwitz W."/>
            <person name="Van de Peer Y."/>
            <person name="Piganeau G."/>
        </authorList>
    </citation>
    <scope>NUCLEOTIDE SEQUENCE [LARGE SCALE GENOMIC DNA]</scope>
    <source>
        <strain evidence="4">OTTH 0595 / CCAP 157/2 / RCC745</strain>
    </source>
</reference>
<dbReference type="STRING" id="70448.A0A090M3J7"/>
<dbReference type="InterPro" id="IPR050704">
    <property type="entry name" value="Peptidase_C85-like"/>
</dbReference>
<accession>A0A090M3J7</accession>
<dbReference type="OrthoDB" id="498216at2759"/>
<dbReference type="AlphaFoldDB" id="A0A090M3J7"/>
<dbReference type="Proteomes" id="UP000009170">
    <property type="component" value="Unassembled WGS sequence"/>
</dbReference>
<dbReference type="PANTHER" id="PTHR12419:SF11">
    <property type="entry name" value="OTU DOMAIN-CONTAINING PROTEIN DDB_G0284757"/>
    <property type="match status" value="1"/>
</dbReference>
<dbReference type="Gene3D" id="3.90.70.80">
    <property type="match status" value="1"/>
</dbReference>
<reference evidence="4" key="1">
    <citation type="journal article" date="2006" name="Proc. Natl. Acad. Sci. U.S.A.">
        <title>Genome analysis of the smallest free-living eukaryote Ostreococcus tauri unveils many unique features.</title>
        <authorList>
            <person name="Derelle E."/>
            <person name="Ferraz C."/>
            <person name="Rombauts S."/>
            <person name="Rouze P."/>
            <person name="Worden A.Z."/>
            <person name="Robbens S."/>
            <person name="Partensky F."/>
            <person name="Degroeve S."/>
            <person name="Echeynie S."/>
            <person name="Cooke R."/>
            <person name="Saeys Y."/>
            <person name="Wuyts J."/>
            <person name="Jabbari K."/>
            <person name="Bowler C."/>
            <person name="Panaud O."/>
            <person name="Piegu B."/>
            <person name="Ball S.G."/>
            <person name="Ral J.-P."/>
            <person name="Bouget F.-Y."/>
            <person name="Piganeau G."/>
            <person name="De Baets B."/>
            <person name="Picard A."/>
            <person name="Delseny M."/>
            <person name="Demaille J."/>
            <person name="Van de Peer Y."/>
            <person name="Moreau H."/>
        </authorList>
    </citation>
    <scope>NUCLEOTIDE SEQUENCE [LARGE SCALE GENOMIC DNA]</scope>
    <source>
        <strain evidence="4">OTTH 0595 / CCAP 157/2 / RCC745</strain>
    </source>
</reference>
<keyword evidence="4" id="KW-1185">Reference proteome</keyword>
<dbReference type="SUPFAM" id="SSF54001">
    <property type="entry name" value="Cysteine proteinases"/>
    <property type="match status" value="1"/>
</dbReference>
<proteinExistence type="inferred from homology"/>
<feature type="domain" description="OTU" evidence="2">
    <location>
        <begin position="123"/>
        <end position="249"/>
    </location>
</feature>
<dbReference type="RefSeq" id="XP_022838174.1">
    <property type="nucleotide sequence ID" value="XM_022985278.1"/>
</dbReference>
<protein>
    <submittedName>
        <fullName evidence="3">Ovarian tumour, otubain</fullName>
    </submittedName>
</protein>
<name>A0A090M3J7_OSTTA</name>
<dbReference type="GO" id="GO:0016579">
    <property type="term" value="P:protein deubiquitination"/>
    <property type="evidence" value="ECO:0007669"/>
    <property type="project" value="TreeGrafter"/>
</dbReference>
<sequence length="249" mass="28346">MPTTRGAKRAFAVFACARPRRGDDDDDDADGVDASARRLTRLLTKKSGERVVVVRADARAAWRRAGTGVRAAKRLAATSETSARVARALRERIELELEGESAREARERAGIQTLDGRLGRLGMRRIAMVGDGNCQFRALSHNLFKSQERHAEVRAAVVRDVEARREEFEIYFESSREFEKWLREMKRDRTWGDELTLRAACDSFGVKIHVIQSTEKGWNLMYEPFEVKSKRVAFISYVSPVHYDAIAER</sequence>
<dbReference type="CDD" id="cd22751">
    <property type="entry name" value="OTU_plant_OTU9-like"/>
    <property type="match status" value="1"/>
</dbReference>
<evidence type="ECO:0000259" key="2">
    <source>
        <dbReference type="PROSITE" id="PS50802"/>
    </source>
</evidence>
<comment type="similarity">
    <text evidence="1">Belongs to the peptidase C85 family.</text>
</comment>
<evidence type="ECO:0000256" key="1">
    <source>
        <dbReference type="ARBA" id="ARBA00010407"/>
    </source>
</evidence>
<dbReference type="KEGG" id="ota:OT_ostta01g01640"/>
<dbReference type="PROSITE" id="PS50802">
    <property type="entry name" value="OTU"/>
    <property type="match status" value="1"/>
</dbReference>
<dbReference type="InterPro" id="IPR003323">
    <property type="entry name" value="OTU_dom"/>
</dbReference>
<dbReference type="GeneID" id="34945492"/>
<dbReference type="Pfam" id="PF02338">
    <property type="entry name" value="OTU"/>
    <property type="match status" value="1"/>
</dbReference>
<dbReference type="InParanoid" id="A0A090M3J7"/>
<dbReference type="GO" id="GO:0004843">
    <property type="term" value="F:cysteine-type deubiquitinase activity"/>
    <property type="evidence" value="ECO:0007669"/>
    <property type="project" value="TreeGrafter"/>
</dbReference>
<organism evidence="3 4">
    <name type="scientific">Ostreococcus tauri</name>
    <name type="common">Marine green alga</name>
    <dbReference type="NCBI Taxonomy" id="70448"/>
    <lineage>
        <taxon>Eukaryota</taxon>
        <taxon>Viridiplantae</taxon>
        <taxon>Chlorophyta</taxon>
        <taxon>Mamiellophyceae</taxon>
        <taxon>Mamiellales</taxon>
        <taxon>Bathycoccaceae</taxon>
        <taxon>Ostreococcus</taxon>
    </lineage>
</organism>
<dbReference type="InterPro" id="IPR038765">
    <property type="entry name" value="Papain-like_cys_pep_sf"/>
</dbReference>
<evidence type="ECO:0000313" key="4">
    <source>
        <dbReference type="Proteomes" id="UP000009170"/>
    </source>
</evidence>
<gene>
    <name evidence="3" type="ORF">OT_ostta01g01640</name>
</gene>
<evidence type="ECO:0000313" key="3">
    <source>
        <dbReference type="EMBL" id="CEF96584.1"/>
    </source>
</evidence>